<dbReference type="AlphaFoldDB" id="A0A2D2D6J9"/>
<keyword evidence="2" id="KW-0614">Plasmid</keyword>
<geneLocation type="plasmid" evidence="3">
    <name>pob3b1</name>
</geneLocation>
<feature type="region of interest" description="Disordered" evidence="1">
    <location>
        <begin position="48"/>
        <end position="89"/>
    </location>
</feature>
<accession>A0A2D2D6J9</accession>
<feature type="region of interest" description="Disordered" evidence="1">
    <location>
        <begin position="1"/>
        <end position="25"/>
    </location>
</feature>
<sequence>MARPFADRKGVGLAPCASSDAAPRPFAPLSRLNAQLAQQQPMAEFTFTQRDPNTQSRPQNAISKSSFDARHHCEGRRRADSQDADAEGQVASASHRLFCELTPALSDACERLALVARRRRPPDEG</sequence>
<dbReference type="RefSeq" id="WP_024750031.1">
    <property type="nucleotide sequence ID" value="NZ_ADVE02000002.1"/>
</dbReference>
<gene>
    <name evidence="2" type="ORF">CQW49_21865</name>
</gene>
<name>A0A2D2D6J9_METT3</name>
<dbReference type="KEGG" id="mtw:CQW49_21865"/>
<feature type="compositionally biased region" description="Basic and acidic residues" evidence="1">
    <location>
        <begin position="1"/>
        <end position="10"/>
    </location>
</feature>
<evidence type="ECO:0000313" key="3">
    <source>
        <dbReference type="Proteomes" id="UP000230709"/>
    </source>
</evidence>
<keyword evidence="3" id="KW-1185">Reference proteome</keyword>
<dbReference type="Proteomes" id="UP000230709">
    <property type="component" value="Plasmid pOB3b1"/>
</dbReference>
<feature type="compositionally biased region" description="Basic and acidic residues" evidence="1">
    <location>
        <begin position="67"/>
        <end position="81"/>
    </location>
</feature>
<protein>
    <submittedName>
        <fullName evidence="2">Uncharacterized protein</fullName>
    </submittedName>
</protein>
<dbReference type="EMBL" id="CP023738">
    <property type="protein sequence ID" value="ATQ70637.1"/>
    <property type="molecule type" value="Genomic_DNA"/>
</dbReference>
<reference evidence="3" key="1">
    <citation type="submission" date="2017-10" db="EMBL/GenBank/DDBJ databases">
        <title>Completed PacBio SMRT sequence of Methylosinus trichosporium OB3b reveals presence of a third large plasmid.</title>
        <authorList>
            <person name="Charles T.C."/>
            <person name="Lynch M.D.J."/>
            <person name="Heil J.R."/>
            <person name="Cheng J."/>
        </authorList>
    </citation>
    <scope>NUCLEOTIDE SEQUENCE [LARGE SCALE GENOMIC DNA]</scope>
    <source>
        <strain evidence="3">OB3b</strain>
        <plasmid evidence="3">pob3b1</plasmid>
    </source>
</reference>
<evidence type="ECO:0000256" key="1">
    <source>
        <dbReference type="SAM" id="MobiDB-lite"/>
    </source>
</evidence>
<proteinExistence type="predicted"/>
<feature type="compositionally biased region" description="Polar residues" evidence="1">
    <location>
        <begin position="48"/>
        <end position="66"/>
    </location>
</feature>
<evidence type="ECO:0000313" key="2">
    <source>
        <dbReference type="EMBL" id="ATQ70637.1"/>
    </source>
</evidence>
<organism evidence="2 3">
    <name type="scientific">Methylosinus trichosporium (strain ATCC 35070 / NCIMB 11131 / UNIQEM 75 / OB3b)</name>
    <dbReference type="NCBI Taxonomy" id="595536"/>
    <lineage>
        <taxon>Bacteria</taxon>
        <taxon>Pseudomonadati</taxon>
        <taxon>Pseudomonadota</taxon>
        <taxon>Alphaproteobacteria</taxon>
        <taxon>Hyphomicrobiales</taxon>
        <taxon>Methylocystaceae</taxon>
        <taxon>Methylosinus</taxon>
    </lineage>
</organism>